<protein>
    <submittedName>
        <fullName evidence="5">Winged helix-turn-helix domain-containing protein</fullName>
    </submittedName>
</protein>
<dbReference type="Pfam" id="PF00392">
    <property type="entry name" value="GntR"/>
    <property type="match status" value="1"/>
</dbReference>
<accession>A0ABZ2A6A9</accession>
<keyword evidence="6" id="KW-1185">Reference proteome</keyword>
<dbReference type="SMART" id="SM00345">
    <property type="entry name" value="HTH_GNTR"/>
    <property type="match status" value="1"/>
</dbReference>
<keyword evidence="2" id="KW-0238">DNA-binding</keyword>
<dbReference type="SUPFAM" id="SSF46785">
    <property type="entry name" value="Winged helix' DNA-binding domain"/>
    <property type="match status" value="1"/>
</dbReference>
<reference evidence="5" key="1">
    <citation type="submission" date="2022-10" db="EMBL/GenBank/DDBJ databases">
        <title>The complete genomes of actinobacterial strains from the NBC collection.</title>
        <authorList>
            <person name="Joergensen T.S."/>
            <person name="Alvarez Arevalo M."/>
            <person name="Sterndorff E.B."/>
            <person name="Faurdal D."/>
            <person name="Vuksanovic O."/>
            <person name="Mourched A.-S."/>
            <person name="Charusanti P."/>
            <person name="Shaw S."/>
            <person name="Blin K."/>
            <person name="Weber T."/>
        </authorList>
    </citation>
    <scope>NUCLEOTIDE SEQUENCE</scope>
    <source>
        <strain evidence="5">NBC_01432</strain>
    </source>
</reference>
<dbReference type="InterPro" id="IPR000524">
    <property type="entry name" value="Tscrpt_reg_HTH_GntR"/>
</dbReference>
<sequence length="300" mass="32368">MNPESSALNGTGKPTSEDVAKALRGRIDSGDLAVGDAMPTQAVLVEEFGVRRSVVRQALKLLQQEGLLTEVTRGAPARVADHSARTEAADGTPRETMVALGPRITAAFGAADVRIDALCLTAESLSAALGEQRRLVHTRESIPATVKVRVLMPNRSIDLAFPRMVNGPEEADPVHHRWLKMRNAHGTVLSDHLRGLGAAHGIDVDVQFKALPFTPPVKLYLLNGTEALFAYYRVTEREEQINRQPVTMYDALGGESPLFSFGAGAPGGPGQPHRDHAFVVQSQAWFDALWTTIATDLNLG</sequence>
<dbReference type="InterPro" id="IPR036390">
    <property type="entry name" value="WH_DNA-bd_sf"/>
</dbReference>
<evidence type="ECO:0000313" key="6">
    <source>
        <dbReference type="Proteomes" id="UP001432209"/>
    </source>
</evidence>
<dbReference type="PROSITE" id="PS50949">
    <property type="entry name" value="HTH_GNTR"/>
    <property type="match status" value="1"/>
</dbReference>
<evidence type="ECO:0000256" key="3">
    <source>
        <dbReference type="ARBA" id="ARBA00023163"/>
    </source>
</evidence>
<organism evidence="5 6">
    <name type="scientific">Streptomyces niveus</name>
    <name type="common">Streptomyces spheroides</name>
    <dbReference type="NCBI Taxonomy" id="193462"/>
    <lineage>
        <taxon>Bacteria</taxon>
        <taxon>Bacillati</taxon>
        <taxon>Actinomycetota</taxon>
        <taxon>Actinomycetes</taxon>
        <taxon>Kitasatosporales</taxon>
        <taxon>Streptomycetaceae</taxon>
        <taxon>Streptomyces</taxon>
    </lineage>
</organism>
<dbReference type="RefSeq" id="WP_329077869.1">
    <property type="nucleotide sequence ID" value="NZ_CP109495.1"/>
</dbReference>
<dbReference type="PANTHER" id="PTHR43537">
    <property type="entry name" value="TRANSCRIPTIONAL REGULATOR, GNTR FAMILY"/>
    <property type="match status" value="1"/>
</dbReference>
<dbReference type="Proteomes" id="UP001432209">
    <property type="component" value="Chromosome"/>
</dbReference>
<keyword evidence="1" id="KW-0805">Transcription regulation</keyword>
<evidence type="ECO:0000313" key="5">
    <source>
        <dbReference type="EMBL" id="WUX54252.1"/>
    </source>
</evidence>
<dbReference type="PANTHER" id="PTHR43537:SF24">
    <property type="entry name" value="GLUCONATE OPERON TRANSCRIPTIONAL REPRESSOR"/>
    <property type="match status" value="1"/>
</dbReference>
<gene>
    <name evidence="5" type="ORF">OG442_23360</name>
</gene>
<dbReference type="CDD" id="cd07377">
    <property type="entry name" value="WHTH_GntR"/>
    <property type="match status" value="1"/>
</dbReference>
<dbReference type="InterPro" id="IPR036388">
    <property type="entry name" value="WH-like_DNA-bd_sf"/>
</dbReference>
<name>A0ABZ2A6A9_STRNV</name>
<evidence type="ECO:0000256" key="1">
    <source>
        <dbReference type="ARBA" id="ARBA00023015"/>
    </source>
</evidence>
<feature type="domain" description="HTH gntR-type" evidence="4">
    <location>
        <begin position="13"/>
        <end position="82"/>
    </location>
</feature>
<proteinExistence type="predicted"/>
<evidence type="ECO:0000256" key="2">
    <source>
        <dbReference type="ARBA" id="ARBA00023125"/>
    </source>
</evidence>
<keyword evidence="3" id="KW-0804">Transcription</keyword>
<dbReference type="PRINTS" id="PR00035">
    <property type="entry name" value="HTHGNTR"/>
</dbReference>
<evidence type="ECO:0000259" key="4">
    <source>
        <dbReference type="PROSITE" id="PS50949"/>
    </source>
</evidence>
<dbReference type="Gene3D" id="1.10.10.10">
    <property type="entry name" value="Winged helix-like DNA-binding domain superfamily/Winged helix DNA-binding domain"/>
    <property type="match status" value="1"/>
</dbReference>
<dbReference type="EMBL" id="CP109495">
    <property type="protein sequence ID" value="WUX54252.1"/>
    <property type="molecule type" value="Genomic_DNA"/>
</dbReference>